<evidence type="ECO:0000256" key="1">
    <source>
        <dbReference type="ARBA" id="ARBA00007645"/>
    </source>
</evidence>
<reference evidence="5 6" key="1">
    <citation type="submission" date="2015-04" db="EMBL/GenBank/DDBJ databases">
        <title>Complete genome sequence of Schizopora paradoxa KUC8140, a cosmopolitan wood degrader in East Asia.</title>
        <authorList>
            <consortium name="DOE Joint Genome Institute"/>
            <person name="Min B."/>
            <person name="Park H."/>
            <person name="Jang Y."/>
            <person name="Kim J.-J."/>
            <person name="Kim K.H."/>
            <person name="Pangilinan J."/>
            <person name="Lipzen A."/>
            <person name="Riley R."/>
            <person name="Grigoriev I.V."/>
            <person name="Spatafora J.W."/>
            <person name="Choi I.-G."/>
        </authorList>
    </citation>
    <scope>NUCLEOTIDE SEQUENCE [LARGE SCALE GENOMIC DNA]</scope>
    <source>
        <strain evidence="5 6">KUC8140</strain>
    </source>
</reference>
<dbReference type="EMBL" id="KQ085909">
    <property type="protein sequence ID" value="KLO17010.1"/>
    <property type="molecule type" value="Genomic_DNA"/>
</dbReference>
<name>A0A0H2RY63_9AGAM</name>
<keyword evidence="6" id="KW-1185">Reference proteome</keyword>
<dbReference type="InterPro" id="IPR052010">
    <property type="entry name" value="Ribosomal_LSU_bL36"/>
</dbReference>
<dbReference type="STRING" id="27342.A0A0H2RY63"/>
<evidence type="ECO:0000313" key="5">
    <source>
        <dbReference type="EMBL" id="KLO17010.1"/>
    </source>
</evidence>
<dbReference type="InterPro" id="IPR000473">
    <property type="entry name" value="Ribosomal_bL36"/>
</dbReference>
<dbReference type="AlphaFoldDB" id="A0A0H2RY63"/>
<evidence type="ECO:0000256" key="4">
    <source>
        <dbReference type="RuleBase" id="RU000570"/>
    </source>
</evidence>
<dbReference type="GO" id="GO:1990904">
    <property type="term" value="C:ribonucleoprotein complex"/>
    <property type="evidence" value="ECO:0007669"/>
    <property type="project" value="UniProtKB-KW"/>
</dbReference>
<evidence type="ECO:0000313" key="6">
    <source>
        <dbReference type="Proteomes" id="UP000053477"/>
    </source>
</evidence>
<dbReference type="InterPro" id="IPR035977">
    <property type="entry name" value="Ribosomal_bL36_sp"/>
</dbReference>
<dbReference type="GO" id="GO:0003735">
    <property type="term" value="F:structural constituent of ribosome"/>
    <property type="evidence" value="ECO:0007669"/>
    <property type="project" value="InterPro"/>
</dbReference>
<dbReference type="PANTHER" id="PTHR18804:SF16">
    <property type="entry name" value="RIBOSOMAL PROTEIN"/>
    <property type="match status" value="1"/>
</dbReference>
<accession>A0A0H2RY63</accession>
<dbReference type="GO" id="GO:0006412">
    <property type="term" value="P:translation"/>
    <property type="evidence" value="ECO:0007669"/>
    <property type="project" value="InterPro"/>
</dbReference>
<keyword evidence="3 4" id="KW-0687">Ribonucleoprotein</keyword>
<evidence type="ECO:0000256" key="2">
    <source>
        <dbReference type="ARBA" id="ARBA00022980"/>
    </source>
</evidence>
<dbReference type="PANTHER" id="PTHR18804">
    <property type="entry name" value="RIBOSOMAL PROTEIN"/>
    <property type="match status" value="1"/>
</dbReference>
<dbReference type="InParanoid" id="A0A0H2RY63"/>
<dbReference type="Pfam" id="PF00444">
    <property type="entry name" value="Ribosomal_L36"/>
    <property type="match status" value="1"/>
</dbReference>
<proteinExistence type="inferred from homology"/>
<evidence type="ECO:0000256" key="3">
    <source>
        <dbReference type="ARBA" id="ARBA00023274"/>
    </source>
</evidence>
<dbReference type="Proteomes" id="UP000053477">
    <property type="component" value="Unassembled WGS sequence"/>
</dbReference>
<dbReference type="GO" id="GO:0005840">
    <property type="term" value="C:ribosome"/>
    <property type="evidence" value="ECO:0007669"/>
    <property type="project" value="UniProtKB-KW"/>
</dbReference>
<gene>
    <name evidence="5" type="ORF">SCHPADRAFT_868763</name>
</gene>
<dbReference type="HAMAP" id="MF_00251">
    <property type="entry name" value="Ribosomal_bL36"/>
    <property type="match status" value="1"/>
</dbReference>
<dbReference type="SUPFAM" id="SSF57840">
    <property type="entry name" value="Ribosomal protein L36"/>
    <property type="match status" value="1"/>
</dbReference>
<organism evidence="5 6">
    <name type="scientific">Schizopora paradoxa</name>
    <dbReference type="NCBI Taxonomy" id="27342"/>
    <lineage>
        <taxon>Eukaryota</taxon>
        <taxon>Fungi</taxon>
        <taxon>Dikarya</taxon>
        <taxon>Basidiomycota</taxon>
        <taxon>Agaricomycotina</taxon>
        <taxon>Agaricomycetes</taxon>
        <taxon>Hymenochaetales</taxon>
        <taxon>Schizoporaceae</taxon>
        <taxon>Schizopora</taxon>
    </lineage>
</organism>
<dbReference type="OrthoDB" id="10265903at2759"/>
<comment type="similarity">
    <text evidence="1 4">Belongs to the bacterial ribosomal protein bL36 family.</text>
</comment>
<keyword evidence="2 4" id="KW-0689">Ribosomal protein</keyword>
<dbReference type="NCBIfam" id="TIGR01022">
    <property type="entry name" value="rpmJ_bact"/>
    <property type="match status" value="1"/>
</dbReference>
<protein>
    <recommendedName>
        <fullName evidence="4">Ribosomal protein</fullName>
    </recommendedName>
</protein>
<sequence>MFRSLASAFQLRTRLFTSIRPRISTNSLLQQHRHLLPHPHPQHGVSVPGEALQARGMKVRSSVKLMCDGCSVVKRKGRVYVICARNPKHKQVRHFEIFVYTSRIPDASMISETRMIFTNFGRRDDGMYGEREV</sequence>